<name>A0A2K3KVQ5_TRIPR</name>
<organism evidence="1 2">
    <name type="scientific">Trifolium pratense</name>
    <name type="common">Red clover</name>
    <dbReference type="NCBI Taxonomy" id="57577"/>
    <lineage>
        <taxon>Eukaryota</taxon>
        <taxon>Viridiplantae</taxon>
        <taxon>Streptophyta</taxon>
        <taxon>Embryophyta</taxon>
        <taxon>Tracheophyta</taxon>
        <taxon>Spermatophyta</taxon>
        <taxon>Magnoliopsida</taxon>
        <taxon>eudicotyledons</taxon>
        <taxon>Gunneridae</taxon>
        <taxon>Pentapetalae</taxon>
        <taxon>rosids</taxon>
        <taxon>fabids</taxon>
        <taxon>Fabales</taxon>
        <taxon>Fabaceae</taxon>
        <taxon>Papilionoideae</taxon>
        <taxon>50 kb inversion clade</taxon>
        <taxon>NPAAA clade</taxon>
        <taxon>Hologalegina</taxon>
        <taxon>IRL clade</taxon>
        <taxon>Trifolieae</taxon>
        <taxon>Trifolium</taxon>
    </lineage>
</organism>
<gene>
    <name evidence="1" type="ORF">L195_g057334</name>
</gene>
<reference evidence="1 2" key="2">
    <citation type="journal article" date="2017" name="Front. Plant Sci.">
        <title>Gene Classification and Mining of Molecular Markers Useful in Red Clover (Trifolium pratense) Breeding.</title>
        <authorList>
            <person name="Istvanek J."/>
            <person name="Dluhosova J."/>
            <person name="Dluhos P."/>
            <person name="Patkova L."/>
            <person name="Nedelnik J."/>
            <person name="Repkova J."/>
        </authorList>
    </citation>
    <scope>NUCLEOTIDE SEQUENCE [LARGE SCALE GENOMIC DNA]</scope>
    <source>
        <strain evidence="2">cv. Tatra</strain>
        <tissue evidence="1">Young leaves</tissue>
    </source>
</reference>
<dbReference type="EMBL" id="ASHM01112965">
    <property type="protein sequence ID" value="PNX70379.1"/>
    <property type="molecule type" value="Genomic_DNA"/>
</dbReference>
<reference evidence="1 2" key="1">
    <citation type="journal article" date="2014" name="Am. J. Bot.">
        <title>Genome assembly and annotation for red clover (Trifolium pratense; Fabaceae).</title>
        <authorList>
            <person name="Istvanek J."/>
            <person name="Jaros M."/>
            <person name="Krenek A."/>
            <person name="Repkova J."/>
        </authorList>
    </citation>
    <scope>NUCLEOTIDE SEQUENCE [LARGE SCALE GENOMIC DNA]</scope>
    <source>
        <strain evidence="2">cv. Tatra</strain>
        <tissue evidence="1">Young leaves</tissue>
    </source>
</reference>
<dbReference type="Proteomes" id="UP000236291">
    <property type="component" value="Unassembled WGS sequence"/>
</dbReference>
<accession>A0A2K3KVQ5</accession>
<feature type="non-terminal residue" evidence="1">
    <location>
        <position position="1"/>
    </location>
</feature>
<dbReference type="AlphaFoldDB" id="A0A2K3KVQ5"/>
<sequence>KETPVNFLTDHRTGDLHRGQTVFKASSSKGSNMRERVLTINISRYTVVFKRIGFAIQKELAAQLVVQDTA</sequence>
<comment type="caution">
    <text evidence="1">The sequence shown here is derived from an EMBL/GenBank/DDBJ whole genome shotgun (WGS) entry which is preliminary data.</text>
</comment>
<proteinExistence type="predicted"/>
<evidence type="ECO:0000313" key="2">
    <source>
        <dbReference type="Proteomes" id="UP000236291"/>
    </source>
</evidence>
<protein>
    <submittedName>
        <fullName evidence="1">Uncharacterized protein</fullName>
    </submittedName>
</protein>
<evidence type="ECO:0000313" key="1">
    <source>
        <dbReference type="EMBL" id="PNX70379.1"/>
    </source>
</evidence>